<organism evidence="1 2">
    <name type="scientific">Araneus ventricosus</name>
    <name type="common">Orbweaver spider</name>
    <name type="synonym">Epeira ventricosa</name>
    <dbReference type="NCBI Taxonomy" id="182803"/>
    <lineage>
        <taxon>Eukaryota</taxon>
        <taxon>Metazoa</taxon>
        <taxon>Ecdysozoa</taxon>
        <taxon>Arthropoda</taxon>
        <taxon>Chelicerata</taxon>
        <taxon>Arachnida</taxon>
        <taxon>Araneae</taxon>
        <taxon>Araneomorphae</taxon>
        <taxon>Entelegynae</taxon>
        <taxon>Araneoidea</taxon>
        <taxon>Araneidae</taxon>
        <taxon>Araneus</taxon>
    </lineage>
</organism>
<name>A0A4Y2QXT5_ARAVE</name>
<dbReference type="Proteomes" id="UP000499080">
    <property type="component" value="Unassembled WGS sequence"/>
</dbReference>
<proteinExistence type="predicted"/>
<comment type="caution">
    <text evidence="1">The sequence shown here is derived from an EMBL/GenBank/DDBJ whole genome shotgun (WGS) entry which is preliminary data.</text>
</comment>
<dbReference type="AlphaFoldDB" id="A0A4Y2QXT5"/>
<reference evidence="1 2" key="1">
    <citation type="journal article" date="2019" name="Sci. Rep.">
        <title>Orb-weaving spider Araneus ventricosus genome elucidates the spidroin gene catalogue.</title>
        <authorList>
            <person name="Kono N."/>
            <person name="Nakamura H."/>
            <person name="Ohtoshi R."/>
            <person name="Moran D.A.P."/>
            <person name="Shinohara A."/>
            <person name="Yoshida Y."/>
            <person name="Fujiwara M."/>
            <person name="Mori M."/>
            <person name="Tomita M."/>
            <person name="Arakawa K."/>
        </authorList>
    </citation>
    <scope>NUCLEOTIDE SEQUENCE [LARGE SCALE GENOMIC DNA]</scope>
</reference>
<keyword evidence="2" id="KW-1185">Reference proteome</keyword>
<evidence type="ECO:0000313" key="1">
    <source>
        <dbReference type="EMBL" id="GBN67955.1"/>
    </source>
</evidence>
<accession>A0A4Y2QXT5</accession>
<protein>
    <submittedName>
        <fullName evidence="1">Uncharacterized protein</fullName>
    </submittedName>
</protein>
<gene>
    <name evidence="1" type="ORF">AVEN_141463_1</name>
</gene>
<sequence>MFKKRAIAAAKQKTKNSRSYITWQDRASHLGQGNSGFESRCHQISAVCVCIRQVNVKSGVKCLPAGVTRKFSERSAGSSVSSSSNQGSEIRRLTQYTLRCFKTGR</sequence>
<dbReference type="EMBL" id="BGPR01015086">
    <property type="protein sequence ID" value="GBN67955.1"/>
    <property type="molecule type" value="Genomic_DNA"/>
</dbReference>
<evidence type="ECO:0000313" key="2">
    <source>
        <dbReference type="Proteomes" id="UP000499080"/>
    </source>
</evidence>